<evidence type="ECO:0000313" key="2">
    <source>
        <dbReference type="Proteomes" id="UP001151760"/>
    </source>
</evidence>
<reference evidence="1" key="1">
    <citation type="journal article" date="2022" name="Int. J. Mol. Sci.">
        <title>Draft Genome of Tanacetum Coccineum: Genomic Comparison of Closely Related Tanacetum-Family Plants.</title>
        <authorList>
            <person name="Yamashiro T."/>
            <person name="Shiraishi A."/>
            <person name="Nakayama K."/>
            <person name="Satake H."/>
        </authorList>
    </citation>
    <scope>NUCLEOTIDE SEQUENCE</scope>
</reference>
<evidence type="ECO:0000313" key="1">
    <source>
        <dbReference type="EMBL" id="GJT99720.1"/>
    </source>
</evidence>
<reference evidence="1" key="2">
    <citation type="submission" date="2022-01" db="EMBL/GenBank/DDBJ databases">
        <authorList>
            <person name="Yamashiro T."/>
            <person name="Shiraishi A."/>
            <person name="Satake H."/>
            <person name="Nakayama K."/>
        </authorList>
    </citation>
    <scope>NUCLEOTIDE SEQUENCE</scope>
</reference>
<proteinExistence type="predicted"/>
<accession>A0ABQ5IIW8</accession>
<protein>
    <submittedName>
        <fullName evidence="1">Uncharacterized protein</fullName>
    </submittedName>
</protein>
<sequence>MSSYNHFGCSCCGGPFNGGNCPGCSSVGSGNEFVYDPNPYSYNDTPNFFNQPPQHQYETYSCEFCGGNPHPGFDCQTRNTPVFDQGPCYNQDFGFNQPSFYSPSQPQQFDCCEFCGGPHYSNDCQAGNMPIYDQGPCYNQNFSDDQPPFYSSYQQQQFDCCEVCGGPHYSSDCQTRNQLVYEPNPGNNYDFPCFDQPPQYHIDQSPPQDLIFDSLMHTCRENNRILEEMLRTQMPNSLVVLNEPEGSDDYTEVTYDKEQCLSDHYTAPVTPPAYTPSIPFLATMEPTDTLLMGDEVISTIPARETDEFIKSSVDDLVPIPRESEVTSDSVLECDMPATTPLPPTNNGEVDFDINSPLGEQVVDFLMENVDVAGLPRHLVKQLFNHLLKNPSLTKGMSDEPLGDDSKPVSYDVTFSNPLFDFNDDYTLCYDNPLFDEEFEDISSLDPPRLTLVIDEPTLLVTLPLPCTDVLGDAIVDIALPLGEHLDTLSTGDREIDFNPSRDIEDLEHLLADNPVSVPRVFDEPLGNSNSMSRSSETSYLFEELITKFGLDDSIPAKIDDMYHDSEGDILYFEQLLNEDTSYDVSQALLPTESSSLVPPLPDPKHICLREVERFDPFFSLTQSGEETRVMETSSFDFHHMPSPRPAGYSPKEVMYCYFHPHLTLGDGFDHGPKMK</sequence>
<keyword evidence="2" id="KW-1185">Reference proteome</keyword>
<comment type="caution">
    <text evidence="1">The sequence shown here is derived from an EMBL/GenBank/DDBJ whole genome shotgun (WGS) entry which is preliminary data.</text>
</comment>
<organism evidence="1 2">
    <name type="scientific">Tanacetum coccineum</name>
    <dbReference type="NCBI Taxonomy" id="301880"/>
    <lineage>
        <taxon>Eukaryota</taxon>
        <taxon>Viridiplantae</taxon>
        <taxon>Streptophyta</taxon>
        <taxon>Embryophyta</taxon>
        <taxon>Tracheophyta</taxon>
        <taxon>Spermatophyta</taxon>
        <taxon>Magnoliopsida</taxon>
        <taxon>eudicotyledons</taxon>
        <taxon>Gunneridae</taxon>
        <taxon>Pentapetalae</taxon>
        <taxon>asterids</taxon>
        <taxon>campanulids</taxon>
        <taxon>Asterales</taxon>
        <taxon>Asteraceae</taxon>
        <taxon>Asteroideae</taxon>
        <taxon>Anthemideae</taxon>
        <taxon>Anthemidinae</taxon>
        <taxon>Tanacetum</taxon>
    </lineage>
</organism>
<dbReference type="Proteomes" id="UP001151760">
    <property type="component" value="Unassembled WGS sequence"/>
</dbReference>
<gene>
    <name evidence="1" type="ORF">Tco_1110059</name>
</gene>
<dbReference type="EMBL" id="BQNB010020797">
    <property type="protein sequence ID" value="GJT99720.1"/>
    <property type="molecule type" value="Genomic_DNA"/>
</dbReference>
<name>A0ABQ5IIW8_9ASTR</name>